<keyword evidence="3" id="KW-1185">Reference proteome</keyword>
<dbReference type="STRING" id="555874.SAMN04488065_2470"/>
<dbReference type="RefSeq" id="WP_092635413.1">
    <property type="nucleotide sequence ID" value="NZ_FNQT01000004.1"/>
</dbReference>
<evidence type="ECO:0000313" key="1">
    <source>
        <dbReference type="EMBL" id="SEA27285.1"/>
    </source>
</evidence>
<dbReference type="EMBL" id="FNQT01000004">
    <property type="protein sequence ID" value="SEA27285.1"/>
    <property type="molecule type" value="Genomic_DNA"/>
</dbReference>
<dbReference type="EMBL" id="FNQT01000004">
    <property type="protein sequence ID" value="SEA29224.1"/>
    <property type="molecule type" value="Genomic_DNA"/>
</dbReference>
<evidence type="ECO:0000313" key="2">
    <source>
        <dbReference type="EMBL" id="SEA29224.1"/>
    </source>
</evidence>
<reference evidence="1 3" key="1">
    <citation type="submission" date="2016-10" db="EMBL/GenBank/DDBJ databases">
        <authorList>
            <person name="de Groot N.N."/>
        </authorList>
    </citation>
    <scope>NUCLEOTIDE SEQUENCE [LARGE SCALE GENOMIC DNA]</scope>
    <source>
        <strain evidence="1 3">CGMCC 1.8712</strain>
    </source>
</reference>
<dbReference type="Pfam" id="PF20509">
    <property type="entry name" value="DUF6735"/>
    <property type="match status" value="1"/>
</dbReference>
<gene>
    <name evidence="1" type="ORF">SAMN04488065_2470</name>
    <name evidence="2" type="ORF">SAMN04488065_2564</name>
</gene>
<name>A0A1H3ZUI4_9EURY</name>
<organism evidence="1 3">
    <name type="scientific">Haloplanus vescus</name>
    <dbReference type="NCBI Taxonomy" id="555874"/>
    <lineage>
        <taxon>Archaea</taxon>
        <taxon>Methanobacteriati</taxon>
        <taxon>Methanobacteriota</taxon>
        <taxon>Stenosarchaea group</taxon>
        <taxon>Halobacteria</taxon>
        <taxon>Halobacteriales</taxon>
        <taxon>Haloferacaceae</taxon>
        <taxon>Haloplanus</taxon>
    </lineage>
</organism>
<evidence type="ECO:0000313" key="3">
    <source>
        <dbReference type="Proteomes" id="UP000236755"/>
    </source>
</evidence>
<proteinExistence type="predicted"/>
<dbReference type="AlphaFoldDB" id="A0A1H3ZUI4"/>
<dbReference type="InterPro" id="IPR046622">
    <property type="entry name" value="DUF6735"/>
</dbReference>
<protein>
    <submittedName>
        <fullName evidence="1">Uncharacterized protein</fullName>
    </submittedName>
</protein>
<sequence length="220" mass="24450">MGHRALVAYERTDGQYTLHYSHWGAANLKLKHRISAESPFGGDNTDSKWAKQLLAELADGLEADAVDGYLTGEDRPSTVVEPKPHATDLTLEEIIADHLDYLHHEAFYVVSPTFEVTAYRTLWFGLQYDSETIDHGETVGNGALATVRWHDGDPVGDGHLKGQFRALKDVVGDMVDKGVFTQSTARQYLKQKLGEWVGKRQELRIPSGETPSQDATLSRS</sequence>
<dbReference type="OrthoDB" id="185449at2157"/>
<dbReference type="Proteomes" id="UP000236755">
    <property type="component" value="Unassembled WGS sequence"/>
</dbReference>
<accession>A0A1H3ZUI4</accession>